<evidence type="ECO:0000313" key="1">
    <source>
        <dbReference type="EMBL" id="ABO08586.1"/>
    </source>
</evidence>
<dbReference type="GeneID" id="4908368"/>
<dbReference type="HOGENOM" id="CLU_2299452_0_0_2"/>
<dbReference type="RefSeq" id="WP_011849844.1">
    <property type="nucleotide sequence ID" value="NC_009073.1"/>
</dbReference>
<dbReference type="eggNOG" id="arCOG05642">
    <property type="taxonomic scope" value="Archaea"/>
</dbReference>
<proteinExistence type="predicted"/>
<reference evidence="1" key="1">
    <citation type="submission" date="2007-02" db="EMBL/GenBank/DDBJ databases">
        <title>Complete sequence of Pyrobaculum calidifontis JCM 11548.</title>
        <authorList>
            <consortium name="US DOE Joint Genome Institute"/>
            <person name="Copeland A."/>
            <person name="Lucas S."/>
            <person name="Lapidus A."/>
            <person name="Barry K."/>
            <person name="Glavina del Rio T."/>
            <person name="Dalin E."/>
            <person name="Tice H."/>
            <person name="Pitluck S."/>
            <person name="Chain P."/>
            <person name="Malfatti S."/>
            <person name="Shin M."/>
            <person name="Vergez L."/>
            <person name="Schmutz J."/>
            <person name="Larimer F."/>
            <person name="Land M."/>
            <person name="Hauser L."/>
            <person name="Kyrpides N."/>
            <person name="Mikhailova N."/>
            <person name="Cozen A.E."/>
            <person name="Fitz-Gibbon S.T."/>
            <person name="House C.H."/>
            <person name="Saltikov C."/>
            <person name="Lowe T.M."/>
            <person name="Richardson P."/>
        </authorList>
    </citation>
    <scope>NUCLEOTIDE SEQUENCE [LARGE SCALE GENOMIC DNA]</scope>
    <source>
        <strain evidence="1">JCM 11548</strain>
    </source>
</reference>
<dbReference type="Proteomes" id="UP000001431">
    <property type="component" value="Chromosome"/>
</dbReference>
<dbReference type="STRING" id="410359.Pcal_1161"/>
<sequence length="99" mass="11241">MKVVRSRAYVFEGELPEEVVTLLEKWGRLVKRGEVAVYSMDSGEVKVKKVAEDPAKVVRRLYISPGCGCLVELDEVRDFEGGQVRYSLAKKRLCPEHQT</sequence>
<dbReference type="KEGG" id="pcl:Pcal_1161"/>
<name>A3MVB9_PYRCJ</name>
<dbReference type="EMBL" id="CP000561">
    <property type="protein sequence ID" value="ABO08586.1"/>
    <property type="molecule type" value="Genomic_DNA"/>
</dbReference>
<organism evidence="1 2">
    <name type="scientific">Pyrobaculum calidifontis (strain DSM 21063 / JCM 11548 / VA1)</name>
    <dbReference type="NCBI Taxonomy" id="410359"/>
    <lineage>
        <taxon>Archaea</taxon>
        <taxon>Thermoproteota</taxon>
        <taxon>Thermoprotei</taxon>
        <taxon>Thermoproteales</taxon>
        <taxon>Thermoproteaceae</taxon>
        <taxon>Pyrobaculum</taxon>
    </lineage>
</organism>
<keyword evidence="2" id="KW-1185">Reference proteome</keyword>
<accession>A3MVB9</accession>
<protein>
    <submittedName>
        <fullName evidence="1">Uncharacterized protein</fullName>
    </submittedName>
</protein>
<gene>
    <name evidence="1" type="ordered locus">Pcal_1161</name>
</gene>
<evidence type="ECO:0000313" key="2">
    <source>
        <dbReference type="Proteomes" id="UP000001431"/>
    </source>
</evidence>
<dbReference type="AlphaFoldDB" id="A3MVB9"/>